<dbReference type="PANTHER" id="PTHR31669:SF168">
    <property type="entry name" value="PROTEIN FAR1-RELATED SEQUENCE"/>
    <property type="match status" value="1"/>
</dbReference>
<dbReference type="OrthoDB" id="682959at2759"/>
<proteinExistence type="inferred from homology"/>
<keyword evidence="1" id="KW-0539">Nucleus</keyword>
<reference evidence="4" key="1">
    <citation type="journal article" date="2019" name="Nat. Commun.">
        <title>The genome of broomcorn millet.</title>
        <authorList>
            <person name="Zou C."/>
            <person name="Miki D."/>
            <person name="Li D."/>
            <person name="Tang Q."/>
            <person name="Xiao L."/>
            <person name="Rajput S."/>
            <person name="Deng P."/>
            <person name="Jia W."/>
            <person name="Huang R."/>
            <person name="Zhang M."/>
            <person name="Sun Y."/>
            <person name="Hu J."/>
            <person name="Fu X."/>
            <person name="Schnable P.S."/>
            <person name="Li F."/>
            <person name="Zhang H."/>
            <person name="Feng B."/>
            <person name="Zhu X."/>
            <person name="Liu R."/>
            <person name="Schnable J.C."/>
            <person name="Zhu J.-K."/>
            <person name="Zhang H."/>
        </authorList>
    </citation>
    <scope>NUCLEOTIDE SEQUENCE [LARGE SCALE GENOMIC DNA]</scope>
</reference>
<evidence type="ECO:0000313" key="3">
    <source>
        <dbReference type="EMBL" id="RLM58665.1"/>
    </source>
</evidence>
<keyword evidence="4" id="KW-1185">Reference proteome</keyword>
<gene>
    <name evidence="3" type="ORF">C2845_PM18G04040</name>
</gene>
<evidence type="ECO:0000313" key="4">
    <source>
        <dbReference type="Proteomes" id="UP000275267"/>
    </source>
</evidence>
<comment type="function">
    <text evidence="1">Putative transcription activator involved in regulating light control of development.</text>
</comment>
<comment type="caution">
    <text evidence="3">The sequence shown here is derived from an EMBL/GenBank/DDBJ whole genome shotgun (WGS) entry which is preliminary data.</text>
</comment>
<dbReference type="AlphaFoldDB" id="A0A3L6PM28"/>
<keyword evidence="1" id="KW-0863">Zinc-finger</keyword>
<protein>
    <recommendedName>
        <fullName evidence="1">Protein FAR1-RELATED SEQUENCE</fullName>
    </recommendedName>
</protein>
<evidence type="ECO:0000256" key="1">
    <source>
        <dbReference type="RuleBase" id="RU367018"/>
    </source>
</evidence>
<dbReference type="STRING" id="4540.A0A3L6PM28"/>
<feature type="domain" description="MULE transposase" evidence="2">
    <location>
        <begin position="41"/>
        <end position="134"/>
    </location>
</feature>
<dbReference type="GO" id="GO:0005634">
    <property type="term" value="C:nucleus"/>
    <property type="evidence" value="ECO:0007669"/>
    <property type="project" value="UniProtKB-SubCell"/>
</dbReference>
<dbReference type="PANTHER" id="PTHR31669">
    <property type="entry name" value="PROTEIN FAR1-RELATED SEQUENCE 10-RELATED"/>
    <property type="match status" value="1"/>
</dbReference>
<dbReference type="GO" id="GO:0006355">
    <property type="term" value="P:regulation of DNA-templated transcription"/>
    <property type="evidence" value="ECO:0007669"/>
    <property type="project" value="UniProtKB-UniRule"/>
</dbReference>
<dbReference type="Proteomes" id="UP000275267">
    <property type="component" value="Unassembled WGS sequence"/>
</dbReference>
<dbReference type="EMBL" id="PQIB02000017">
    <property type="protein sequence ID" value="RLM58665.1"/>
    <property type="molecule type" value="Genomic_DNA"/>
</dbReference>
<organism evidence="3 4">
    <name type="scientific">Panicum miliaceum</name>
    <name type="common">Proso millet</name>
    <name type="synonym">Broomcorn millet</name>
    <dbReference type="NCBI Taxonomy" id="4540"/>
    <lineage>
        <taxon>Eukaryota</taxon>
        <taxon>Viridiplantae</taxon>
        <taxon>Streptophyta</taxon>
        <taxon>Embryophyta</taxon>
        <taxon>Tracheophyta</taxon>
        <taxon>Spermatophyta</taxon>
        <taxon>Magnoliopsida</taxon>
        <taxon>Liliopsida</taxon>
        <taxon>Poales</taxon>
        <taxon>Poaceae</taxon>
        <taxon>PACMAD clade</taxon>
        <taxon>Panicoideae</taxon>
        <taxon>Panicodae</taxon>
        <taxon>Paniceae</taxon>
        <taxon>Panicinae</taxon>
        <taxon>Panicum</taxon>
        <taxon>Panicum sect. Panicum</taxon>
    </lineage>
</organism>
<sequence>MQHEDANFLLSVMTDHDNRISGMLWCSGKNKMEYAVFGDAVTFDTTYKTNLYNMPFGLFVGVNNHFQSTVFGAVLLTTETIDNFIWASQTFISFMGGKEPQTTLTDQCASTAGDIRNILPNTQHRWCRWHVLKNAKENLGSVYSQFRGFKGEFHSLITDVMDEVVGLISTPKVQRP</sequence>
<dbReference type="InterPro" id="IPR018289">
    <property type="entry name" value="MULE_transposase_dom"/>
</dbReference>
<name>A0A3L6PM28_PANMI</name>
<keyword evidence="1" id="KW-0862">Zinc</keyword>
<evidence type="ECO:0000259" key="2">
    <source>
        <dbReference type="Pfam" id="PF10551"/>
    </source>
</evidence>
<accession>A0A3L6PM28</accession>
<comment type="subcellular location">
    <subcellularLocation>
        <location evidence="1">Nucleus</location>
    </subcellularLocation>
</comment>
<comment type="similarity">
    <text evidence="1">Belongs to the FHY3/FAR1 family.</text>
</comment>
<keyword evidence="1" id="KW-0479">Metal-binding</keyword>
<dbReference type="Pfam" id="PF10551">
    <property type="entry name" value="MULE"/>
    <property type="match status" value="1"/>
</dbReference>
<dbReference type="InterPro" id="IPR031052">
    <property type="entry name" value="FHY3/FAR1"/>
</dbReference>
<dbReference type="GO" id="GO:0008270">
    <property type="term" value="F:zinc ion binding"/>
    <property type="evidence" value="ECO:0007669"/>
    <property type="project" value="UniProtKB-UniRule"/>
</dbReference>